<gene>
    <name evidence="1" type="ORF">GCM10009762_03120</name>
</gene>
<accession>A0ABN2B2R7</accession>
<evidence type="ECO:0008006" key="3">
    <source>
        <dbReference type="Google" id="ProtNLM"/>
    </source>
</evidence>
<protein>
    <recommendedName>
        <fullName evidence="3">Toxin</fullName>
    </recommendedName>
</protein>
<reference evidence="1 2" key="1">
    <citation type="journal article" date="2019" name="Int. J. Syst. Evol. Microbiol.">
        <title>The Global Catalogue of Microorganisms (GCM) 10K type strain sequencing project: providing services to taxonomists for standard genome sequencing and annotation.</title>
        <authorList>
            <consortium name="The Broad Institute Genomics Platform"/>
            <consortium name="The Broad Institute Genome Sequencing Center for Infectious Disease"/>
            <person name="Wu L."/>
            <person name="Ma J."/>
        </authorList>
    </citation>
    <scope>NUCLEOTIDE SEQUENCE [LARGE SCALE GENOMIC DNA]</scope>
    <source>
        <strain evidence="1 2">JCM 14588</strain>
    </source>
</reference>
<comment type="caution">
    <text evidence="1">The sequence shown here is derived from an EMBL/GenBank/DDBJ whole genome shotgun (WGS) entry which is preliminary data.</text>
</comment>
<evidence type="ECO:0000313" key="2">
    <source>
        <dbReference type="Proteomes" id="UP001501288"/>
    </source>
</evidence>
<keyword evidence="2" id="KW-1185">Reference proteome</keyword>
<evidence type="ECO:0000313" key="1">
    <source>
        <dbReference type="EMBL" id="GAA1532573.1"/>
    </source>
</evidence>
<organism evidence="1 2">
    <name type="scientific">Dermacoccus barathri</name>
    <dbReference type="NCBI Taxonomy" id="322601"/>
    <lineage>
        <taxon>Bacteria</taxon>
        <taxon>Bacillati</taxon>
        <taxon>Actinomycetota</taxon>
        <taxon>Actinomycetes</taxon>
        <taxon>Micrococcales</taxon>
        <taxon>Dermacoccaceae</taxon>
        <taxon>Dermacoccus</taxon>
    </lineage>
</organism>
<proteinExistence type="predicted"/>
<dbReference type="EMBL" id="BAAANV010000013">
    <property type="protein sequence ID" value="GAA1532573.1"/>
    <property type="molecule type" value="Genomic_DNA"/>
</dbReference>
<sequence length="54" mass="6005">MKTISPSGIYGIGVDTKGRPVEVVALVFDQERTLIIHAMPVRKATLDLLEGRRR</sequence>
<name>A0ABN2B2R7_9MICO</name>
<dbReference type="RefSeq" id="WP_346029455.1">
    <property type="nucleotide sequence ID" value="NZ_BAAANV010000013.1"/>
</dbReference>
<dbReference type="Proteomes" id="UP001501288">
    <property type="component" value="Unassembled WGS sequence"/>
</dbReference>